<dbReference type="GO" id="GO:0006071">
    <property type="term" value="P:glycerol metabolic process"/>
    <property type="evidence" value="ECO:0007669"/>
    <property type="project" value="UniProtKB-KW"/>
</dbReference>
<evidence type="ECO:0000256" key="2">
    <source>
        <dbReference type="ARBA" id="ARBA00023015"/>
    </source>
</evidence>
<dbReference type="PROSITE" id="PS51077">
    <property type="entry name" value="HTH_ICLR"/>
    <property type="match status" value="1"/>
</dbReference>
<keyword evidence="2" id="KW-0805">Transcription regulation</keyword>
<comment type="caution">
    <text evidence="10">The sequence shown here is derived from an EMBL/GenBank/DDBJ whole genome shotgun (WGS) entry which is preliminary data.</text>
</comment>
<gene>
    <name evidence="10" type="ORF">KILIM_015_00770</name>
</gene>
<dbReference type="Gene3D" id="3.30.450.40">
    <property type="match status" value="1"/>
</dbReference>
<dbReference type="SMART" id="SM00346">
    <property type="entry name" value="HTH_ICLR"/>
    <property type="match status" value="1"/>
</dbReference>
<dbReference type="InterPro" id="IPR029016">
    <property type="entry name" value="GAF-like_dom_sf"/>
</dbReference>
<dbReference type="GO" id="GO:0003677">
    <property type="term" value="F:DNA binding"/>
    <property type="evidence" value="ECO:0007669"/>
    <property type="project" value="UniProtKB-KW"/>
</dbReference>
<proteinExistence type="predicted"/>
<evidence type="ECO:0000256" key="7">
    <source>
        <dbReference type="SAM" id="MobiDB-lite"/>
    </source>
</evidence>
<dbReference type="Pfam" id="PF01614">
    <property type="entry name" value="IclR_C"/>
    <property type="match status" value="1"/>
</dbReference>
<dbReference type="AlphaFoldDB" id="K6WMI5"/>
<dbReference type="InterPro" id="IPR036390">
    <property type="entry name" value="WH_DNA-bd_sf"/>
</dbReference>
<evidence type="ECO:0000256" key="5">
    <source>
        <dbReference type="ARBA" id="ARBA00058938"/>
    </source>
</evidence>
<protein>
    <recommendedName>
        <fullName evidence="6">Glycerol operon regulatory protein</fullName>
    </recommendedName>
</protein>
<keyword evidence="1" id="KW-0319">Glycerol metabolism</keyword>
<evidence type="ECO:0000256" key="1">
    <source>
        <dbReference type="ARBA" id="ARBA00022798"/>
    </source>
</evidence>
<dbReference type="PROSITE" id="PS51078">
    <property type="entry name" value="ICLR_ED"/>
    <property type="match status" value="1"/>
</dbReference>
<sequence length="278" mass="29139">MSGPGAPGREGHELASLSRMVNEREGRDSSVQSVNRAVSILQVLARHGSARVTDIAAELDVHKSTVSRLLGTLEARGLVEQSAARGSYVLGDGITLIAAGAARRHDLALVSRPACAELAEAVGETVTVTIPDDEAVLSIGQVTGSAAISTINWLGRRSPLHATSSGKLFLAYSPELAQEVLAGELPAYTAHTLTDPAALRAELERIRARDFAVTNEEQEVGLCAISAPIRDLEGDVVAAITVSGPSFRVTPEAVEVILPTLQAAAARISERNGYPRKG</sequence>
<evidence type="ECO:0000256" key="3">
    <source>
        <dbReference type="ARBA" id="ARBA00023125"/>
    </source>
</evidence>
<keyword evidence="3" id="KW-0238">DNA-binding</keyword>
<organism evidence="10 11">
    <name type="scientific">Kineosphaera limosa NBRC 100340</name>
    <dbReference type="NCBI Taxonomy" id="1184609"/>
    <lineage>
        <taxon>Bacteria</taxon>
        <taxon>Bacillati</taxon>
        <taxon>Actinomycetota</taxon>
        <taxon>Actinomycetes</taxon>
        <taxon>Micrococcales</taxon>
        <taxon>Dermatophilaceae</taxon>
        <taxon>Kineosphaera</taxon>
    </lineage>
</organism>
<dbReference type="InterPro" id="IPR014757">
    <property type="entry name" value="Tscrpt_reg_IclR_C"/>
</dbReference>
<evidence type="ECO:0000256" key="6">
    <source>
        <dbReference type="ARBA" id="ARBA00070406"/>
    </source>
</evidence>
<feature type="domain" description="IclR-ED" evidence="9">
    <location>
        <begin position="93"/>
        <end position="274"/>
    </location>
</feature>
<evidence type="ECO:0000313" key="10">
    <source>
        <dbReference type="EMBL" id="GAB95016.1"/>
    </source>
</evidence>
<dbReference type="SUPFAM" id="SSF46785">
    <property type="entry name" value="Winged helix' DNA-binding domain"/>
    <property type="match status" value="1"/>
</dbReference>
<dbReference type="PANTHER" id="PTHR30136:SF24">
    <property type="entry name" value="HTH-TYPE TRANSCRIPTIONAL REPRESSOR ALLR"/>
    <property type="match status" value="1"/>
</dbReference>
<keyword evidence="4" id="KW-0804">Transcription</keyword>
<dbReference type="GO" id="GO:0003700">
    <property type="term" value="F:DNA-binding transcription factor activity"/>
    <property type="evidence" value="ECO:0007669"/>
    <property type="project" value="TreeGrafter"/>
</dbReference>
<evidence type="ECO:0000259" key="8">
    <source>
        <dbReference type="PROSITE" id="PS51077"/>
    </source>
</evidence>
<dbReference type="FunFam" id="1.10.10.10:FF:000056">
    <property type="entry name" value="IclR family transcriptional regulator"/>
    <property type="match status" value="1"/>
</dbReference>
<dbReference type="EMBL" id="BAHD01000015">
    <property type="protein sequence ID" value="GAB95016.1"/>
    <property type="molecule type" value="Genomic_DNA"/>
</dbReference>
<dbReference type="PANTHER" id="PTHR30136">
    <property type="entry name" value="HELIX-TURN-HELIX TRANSCRIPTIONAL REGULATOR, ICLR FAMILY"/>
    <property type="match status" value="1"/>
</dbReference>
<dbReference type="GO" id="GO:0045892">
    <property type="term" value="P:negative regulation of DNA-templated transcription"/>
    <property type="evidence" value="ECO:0007669"/>
    <property type="project" value="TreeGrafter"/>
</dbReference>
<dbReference type="Proteomes" id="UP000008366">
    <property type="component" value="Unassembled WGS sequence"/>
</dbReference>
<dbReference type="Gene3D" id="1.10.10.10">
    <property type="entry name" value="Winged helix-like DNA-binding domain superfamily/Winged helix DNA-binding domain"/>
    <property type="match status" value="1"/>
</dbReference>
<comment type="function">
    <text evidence="5">May be an activator protein for the gylABX operon.</text>
</comment>
<dbReference type="InterPro" id="IPR050707">
    <property type="entry name" value="HTH_MetabolicPath_Reg"/>
</dbReference>
<dbReference type="Pfam" id="PF09339">
    <property type="entry name" value="HTH_IclR"/>
    <property type="match status" value="1"/>
</dbReference>
<keyword evidence="11" id="KW-1185">Reference proteome</keyword>
<feature type="domain" description="HTH iclR-type" evidence="8">
    <location>
        <begin position="31"/>
        <end position="92"/>
    </location>
</feature>
<feature type="region of interest" description="Disordered" evidence="7">
    <location>
        <begin position="1"/>
        <end position="30"/>
    </location>
</feature>
<reference evidence="10 11" key="1">
    <citation type="submission" date="2012-08" db="EMBL/GenBank/DDBJ databases">
        <title>Whole genome shotgun sequence of Kineosphaera limosa NBRC 100340.</title>
        <authorList>
            <person name="Yoshida I."/>
            <person name="Isaki S."/>
            <person name="Hosoyama A."/>
            <person name="Tsuchikane K."/>
            <person name="Katsumata H."/>
            <person name="Ando Y."/>
            <person name="Ohji S."/>
            <person name="Hamada M."/>
            <person name="Tamura T."/>
            <person name="Yamazoe A."/>
            <person name="Yamazaki S."/>
            <person name="Fujita N."/>
        </authorList>
    </citation>
    <scope>NUCLEOTIDE SEQUENCE [LARGE SCALE GENOMIC DNA]</scope>
    <source>
        <strain evidence="10 11">NBRC 100340</strain>
    </source>
</reference>
<name>K6WMI5_9MICO</name>
<evidence type="ECO:0000259" key="9">
    <source>
        <dbReference type="PROSITE" id="PS51078"/>
    </source>
</evidence>
<accession>K6WMI5</accession>
<dbReference type="InterPro" id="IPR005471">
    <property type="entry name" value="Tscrpt_reg_IclR_N"/>
</dbReference>
<dbReference type="SUPFAM" id="SSF55781">
    <property type="entry name" value="GAF domain-like"/>
    <property type="match status" value="1"/>
</dbReference>
<dbReference type="eggNOG" id="COG1414">
    <property type="taxonomic scope" value="Bacteria"/>
</dbReference>
<evidence type="ECO:0000256" key="4">
    <source>
        <dbReference type="ARBA" id="ARBA00023163"/>
    </source>
</evidence>
<dbReference type="InterPro" id="IPR036388">
    <property type="entry name" value="WH-like_DNA-bd_sf"/>
</dbReference>
<dbReference type="STRING" id="1184609.KILIM_015_00770"/>
<evidence type="ECO:0000313" key="11">
    <source>
        <dbReference type="Proteomes" id="UP000008366"/>
    </source>
</evidence>